<comment type="caution">
    <text evidence="1">The sequence shown here is derived from an EMBL/GenBank/DDBJ whole genome shotgun (WGS) entry which is preliminary data.</text>
</comment>
<protein>
    <submittedName>
        <fullName evidence="1">Uncharacterized protein</fullName>
    </submittedName>
</protein>
<proteinExistence type="predicted"/>
<evidence type="ECO:0000313" key="1">
    <source>
        <dbReference type="EMBL" id="KAK7498571.1"/>
    </source>
</evidence>
<evidence type="ECO:0000313" key="2">
    <source>
        <dbReference type="Proteomes" id="UP001519460"/>
    </source>
</evidence>
<organism evidence="1 2">
    <name type="scientific">Batillaria attramentaria</name>
    <dbReference type="NCBI Taxonomy" id="370345"/>
    <lineage>
        <taxon>Eukaryota</taxon>
        <taxon>Metazoa</taxon>
        <taxon>Spiralia</taxon>
        <taxon>Lophotrochozoa</taxon>
        <taxon>Mollusca</taxon>
        <taxon>Gastropoda</taxon>
        <taxon>Caenogastropoda</taxon>
        <taxon>Sorbeoconcha</taxon>
        <taxon>Cerithioidea</taxon>
        <taxon>Batillariidae</taxon>
        <taxon>Batillaria</taxon>
    </lineage>
</organism>
<reference evidence="1 2" key="1">
    <citation type="journal article" date="2023" name="Sci. Data">
        <title>Genome assembly of the Korean intertidal mud-creeper Batillaria attramentaria.</title>
        <authorList>
            <person name="Patra A.K."/>
            <person name="Ho P.T."/>
            <person name="Jun S."/>
            <person name="Lee S.J."/>
            <person name="Kim Y."/>
            <person name="Won Y.J."/>
        </authorList>
    </citation>
    <scope>NUCLEOTIDE SEQUENCE [LARGE SCALE GENOMIC DNA]</scope>
    <source>
        <strain evidence="1">Wonlab-2016</strain>
    </source>
</reference>
<keyword evidence="2" id="KW-1185">Reference proteome</keyword>
<sequence length="124" mass="14030">MCERNLCIPFRVVHFGQSRTCDRTKPCLFGNRGVHSAQAHGLFEIHTEVGCVCPVGRPESFGGTKNSVCNTRRNDNAQCFHSADHEHPCQKLECKLKFGFQSEKLRWKGNVCRMCGSGYRLKLV</sequence>
<dbReference type="Proteomes" id="UP001519460">
    <property type="component" value="Unassembled WGS sequence"/>
</dbReference>
<accession>A0ABD0LH99</accession>
<dbReference type="AlphaFoldDB" id="A0ABD0LH99"/>
<dbReference type="EMBL" id="JACVVK020000050">
    <property type="protein sequence ID" value="KAK7498571.1"/>
    <property type="molecule type" value="Genomic_DNA"/>
</dbReference>
<gene>
    <name evidence="1" type="ORF">BaRGS_00010231</name>
</gene>
<name>A0ABD0LH99_9CAEN</name>